<accession>A0A2P8GHE8</accession>
<dbReference type="EMBL" id="PYGK01000003">
    <property type="protein sequence ID" value="PSL33393.1"/>
    <property type="molecule type" value="Genomic_DNA"/>
</dbReference>
<dbReference type="SUPFAM" id="SSF48208">
    <property type="entry name" value="Six-hairpin glycosidases"/>
    <property type="match status" value="1"/>
</dbReference>
<dbReference type="GO" id="GO:0005975">
    <property type="term" value="P:carbohydrate metabolic process"/>
    <property type="evidence" value="ECO:0007669"/>
    <property type="project" value="InterPro"/>
</dbReference>
<dbReference type="GO" id="GO:0004560">
    <property type="term" value="F:alpha-L-fucosidase activity"/>
    <property type="evidence" value="ECO:0007669"/>
    <property type="project" value="InterPro"/>
</dbReference>
<organism evidence="4 5">
    <name type="scientific">Chitinophaga ginsengisoli</name>
    <dbReference type="NCBI Taxonomy" id="363837"/>
    <lineage>
        <taxon>Bacteria</taxon>
        <taxon>Pseudomonadati</taxon>
        <taxon>Bacteroidota</taxon>
        <taxon>Chitinophagia</taxon>
        <taxon>Chitinophagales</taxon>
        <taxon>Chitinophagaceae</taxon>
        <taxon>Chitinophaga</taxon>
    </lineage>
</organism>
<dbReference type="Gene3D" id="1.50.10.10">
    <property type="match status" value="1"/>
</dbReference>
<proteinExistence type="predicted"/>
<keyword evidence="5" id="KW-1185">Reference proteome</keyword>
<dbReference type="InterPro" id="IPR054363">
    <property type="entry name" value="GH95_cat"/>
</dbReference>
<dbReference type="InterPro" id="IPR012341">
    <property type="entry name" value="6hp_glycosidase-like_sf"/>
</dbReference>
<dbReference type="InterPro" id="IPR027414">
    <property type="entry name" value="GH95_N_dom"/>
</dbReference>
<evidence type="ECO:0000259" key="1">
    <source>
        <dbReference type="Pfam" id="PF14498"/>
    </source>
</evidence>
<feature type="domain" description="Alpha fucosidase A-like C-terminal" evidence="2">
    <location>
        <begin position="690"/>
        <end position="754"/>
    </location>
</feature>
<evidence type="ECO:0000313" key="5">
    <source>
        <dbReference type="Proteomes" id="UP000240978"/>
    </source>
</evidence>
<dbReference type="Pfam" id="PF22124">
    <property type="entry name" value="Glyco_hydro_95_cat"/>
    <property type="match status" value="1"/>
</dbReference>
<dbReference type="RefSeq" id="WP_106601704.1">
    <property type="nucleotide sequence ID" value="NZ_PYGK01000003.1"/>
</dbReference>
<feature type="domain" description="Glycosyl hydrolase family 95 catalytic" evidence="3">
    <location>
        <begin position="286"/>
        <end position="688"/>
    </location>
</feature>
<gene>
    <name evidence="4" type="ORF">CLV42_103376</name>
</gene>
<dbReference type="Gene3D" id="2.70.98.50">
    <property type="entry name" value="putative glycoside hydrolase family protein from bacillus halodurans"/>
    <property type="match status" value="1"/>
</dbReference>
<sequence>MKKITLLVLGGILPLFSFAQQSLKLWYRQPAGDIWTAALPVGNGRLGGMVFGNPAEEIIQLNEGTVWTGSPNRNENPEALAALPKIRQLIFEGKQKEAQDLAAEKVQTKTSNGQMFQPVGSLHLAFPGHEQYKDYYRELDIEKAVAKTTYTVNGVQYTREVFASVPAQTIIVRLSSNKPGTLNFSAYLSTPQKNAVVKASGKDLTVNGMTGSHETVEGKVQFNGIARVMATGGSVTTADTAITVKNASSALIFISMATNYVNYHDLSADAVKRAIAYLNTAVKKPYATLLQEHVAAYQRYFNRVKIDLGTSDAAKEPTDVRLANFSKTDDPQFVSLYFQFGRYLLISCSQPGGQPATLQGIWNAEMMPPWDSKYTININTEMNYWPAEKDNLPEMHEPLIQMVRELSVTGQGTAQRMYGARGWVAHHNTDLWRITGPVDKINWGIWSMGGAWLAQHLWERYLYNGDKSYLADVYPAIKGAALFFVDDLVEDPKRGYLVVNPGHSPENAPAARPGVHMDAGCTMDNQIVFDALSAAINAADILGKDKALVDTFRMVRKRLPPMQIGQYGQLQEWIDDLDNPTDEHRHISHLYGLYPSAQISPDRTPLLASAANTTLIQRGDISTGWSMGWKVNWWARLRNGDHAFKLITNQLNPVGKHGGGTYTNLFDAHAPFQIDGNFGCTSGITEMLMQSHDGAIYVLPALPQQWKIGSIKGLRARGGFVVEDLVWQDGKITKLVIRSTLGGNCRIRSNQPLKGAPALARASGENSNPFYQVTPVAEPLIHSKDVKPLEFEVTNLYDVPTEKGKVYVFTAQ</sequence>
<dbReference type="OrthoDB" id="9768507at2"/>
<dbReference type="PIRSF" id="PIRSF007663">
    <property type="entry name" value="UCP007663"/>
    <property type="match status" value="1"/>
</dbReference>
<protein>
    <submittedName>
        <fullName evidence="4">Alpha-L-fucosidase 2</fullName>
    </submittedName>
</protein>
<comment type="caution">
    <text evidence="4">The sequence shown here is derived from an EMBL/GenBank/DDBJ whole genome shotgun (WGS) entry which is preliminary data.</text>
</comment>
<dbReference type="Pfam" id="PF21307">
    <property type="entry name" value="Glyco_hydro_95_C"/>
    <property type="match status" value="1"/>
</dbReference>
<dbReference type="AlphaFoldDB" id="A0A2P8GHE8"/>
<name>A0A2P8GHE8_9BACT</name>
<dbReference type="PANTHER" id="PTHR31084">
    <property type="entry name" value="ALPHA-L-FUCOSIDASE 2"/>
    <property type="match status" value="1"/>
</dbReference>
<dbReference type="InterPro" id="IPR016518">
    <property type="entry name" value="Alpha-L-fucosidase"/>
</dbReference>
<reference evidence="4 5" key="1">
    <citation type="submission" date="2018-03" db="EMBL/GenBank/DDBJ databases">
        <title>Genomic Encyclopedia of Archaeal and Bacterial Type Strains, Phase II (KMG-II): from individual species to whole genera.</title>
        <authorList>
            <person name="Goeker M."/>
        </authorList>
    </citation>
    <scope>NUCLEOTIDE SEQUENCE [LARGE SCALE GENOMIC DNA]</scope>
    <source>
        <strain evidence="4 5">DSM 18107</strain>
    </source>
</reference>
<dbReference type="InterPro" id="IPR049053">
    <property type="entry name" value="AFCA-like_C"/>
</dbReference>
<dbReference type="InterPro" id="IPR008928">
    <property type="entry name" value="6-hairpin_glycosidase_sf"/>
</dbReference>
<dbReference type="Pfam" id="PF14498">
    <property type="entry name" value="Glyco_hyd_65N_2"/>
    <property type="match status" value="1"/>
</dbReference>
<dbReference type="PANTHER" id="PTHR31084:SF0">
    <property type="entry name" value="ALPHA-L-FUCOSIDASE 2"/>
    <property type="match status" value="1"/>
</dbReference>
<feature type="domain" description="Glycosyl hydrolase family 95 N-terminal" evidence="1">
    <location>
        <begin position="25"/>
        <end position="262"/>
    </location>
</feature>
<evidence type="ECO:0000313" key="4">
    <source>
        <dbReference type="EMBL" id="PSL33393.1"/>
    </source>
</evidence>
<evidence type="ECO:0000259" key="2">
    <source>
        <dbReference type="Pfam" id="PF21307"/>
    </source>
</evidence>
<evidence type="ECO:0000259" key="3">
    <source>
        <dbReference type="Pfam" id="PF22124"/>
    </source>
</evidence>
<dbReference type="Proteomes" id="UP000240978">
    <property type="component" value="Unassembled WGS sequence"/>
</dbReference>